<dbReference type="EMBL" id="FLUM01000003">
    <property type="protein sequence ID" value="SBW03121.1"/>
    <property type="molecule type" value="Genomic_DNA"/>
</dbReference>
<organism evidence="1">
    <name type="scientific">uncultured Dysgonomonas sp</name>
    <dbReference type="NCBI Taxonomy" id="206096"/>
    <lineage>
        <taxon>Bacteria</taxon>
        <taxon>Pseudomonadati</taxon>
        <taxon>Bacteroidota</taxon>
        <taxon>Bacteroidia</taxon>
        <taxon>Bacteroidales</taxon>
        <taxon>Dysgonomonadaceae</taxon>
        <taxon>Dysgonomonas</taxon>
        <taxon>environmental samples</taxon>
    </lineage>
</organism>
<reference evidence="1" key="1">
    <citation type="submission" date="2016-04" db="EMBL/GenBank/DDBJ databases">
        <authorList>
            <person name="Evans L.H."/>
            <person name="Alamgir A."/>
            <person name="Owens N."/>
            <person name="Weber N.D."/>
            <person name="Virtaneva K."/>
            <person name="Barbian K."/>
            <person name="Babar A."/>
            <person name="Rosenke K."/>
        </authorList>
    </citation>
    <scope>NUCLEOTIDE SEQUENCE</scope>
    <source>
        <strain evidence="1">86-1</strain>
    </source>
</reference>
<sequence length="44" mass="5268">MYHTIMRRNFLNFKPVDKLTSRQDTSYNIFENTTCLLVSRSLVN</sequence>
<gene>
    <name evidence="1" type="ORF">KL86DYS1_30492</name>
</gene>
<proteinExistence type="predicted"/>
<name>A0A212JUJ3_9BACT</name>
<protein>
    <submittedName>
        <fullName evidence="1">Uncharacterized protein</fullName>
    </submittedName>
</protein>
<accession>A0A212JUJ3</accession>
<evidence type="ECO:0000313" key="1">
    <source>
        <dbReference type="EMBL" id="SBW03121.1"/>
    </source>
</evidence>
<dbReference type="AlphaFoldDB" id="A0A212JUJ3"/>